<proteinExistence type="predicted"/>
<evidence type="ECO:0000313" key="5">
    <source>
        <dbReference type="Proteomes" id="UP001168552"/>
    </source>
</evidence>
<dbReference type="EMBL" id="JAUHJS010000007">
    <property type="protein sequence ID" value="MDN4166635.1"/>
    <property type="molecule type" value="Genomic_DNA"/>
</dbReference>
<keyword evidence="5" id="KW-1185">Reference proteome</keyword>
<organism evidence="4 5">
    <name type="scientific">Shiella aurantiaca</name>
    <dbReference type="NCBI Taxonomy" id="3058365"/>
    <lineage>
        <taxon>Bacteria</taxon>
        <taxon>Pseudomonadati</taxon>
        <taxon>Bacteroidota</taxon>
        <taxon>Cytophagia</taxon>
        <taxon>Cytophagales</taxon>
        <taxon>Shiellaceae</taxon>
        <taxon>Shiella</taxon>
    </lineage>
</organism>
<dbReference type="InterPro" id="IPR019282">
    <property type="entry name" value="Glycoamylase-like_cons_dom"/>
</dbReference>
<feature type="domain" description="SbsA Ig-like" evidence="3">
    <location>
        <begin position="48"/>
        <end position="135"/>
    </location>
</feature>
<protein>
    <submittedName>
        <fullName evidence="4">Glucoamylase family protein</fullName>
    </submittedName>
</protein>
<dbReference type="InterPro" id="IPR032812">
    <property type="entry name" value="SbsA_Ig"/>
</dbReference>
<evidence type="ECO:0000256" key="1">
    <source>
        <dbReference type="ARBA" id="ARBA00022729"/>
    </source>
</evidence>
<evidence type="ECO:0000259" key="3">
    <source>
        <dbReference type="Pfam" id="PF13205"/>
    </source>
</evidence>
<dbReference type="PROSITE" id="PS51257">
    <property type="entry name" value="PROKAR_LIPOPROTEIN"/>
    <property type="match status" value="1"/>
</dbReference>
<comment type="caution">
    <text evidence="4">The sequence shown here is derived from an EMBL/GenBank/DDBJ whole genome shotgun (WGS) entry which is preliminary data.</text>
</comment>
<evidence type="ECO:0000259" key="2">
    <source>
        <dbReference type="Pfam" id="PF10091"/>
    </source>
</evidence>
<dbReference type="RefSeq" id="WP_320005173.1">
    <property type="nucleotide sequence ID" value="NZ_JAUHJS010000007.1"/>
</dbReference>
<gene>
    <name evidence="4" type="ORF">QWY31_14085</name>
</gene>
<feature type="domain" description="Glycoamylase-like" evidence="2">
    <location>
        <begin position="432"/>
        <end position="644"/>
    </location>
</feature>
<dbReference type="Proteomes" id="UP001168552">
    <property type="component" value="Unassembled WGS sequence"/>
</dbReference>
<keyword evidence="1" id="KW-0732">Signal</keyword>
<dbReference type="Pfam" id="PF13205">
    <property type="entry name" value="Big_5"/>
    <property type="match status" value="1"/>
</dbReference>
<reference evidence="4" key="1">
    <citation type="submission" date="2023-06" db="EMBL/GenBank/DDBJ databases">
        <title>Cytophagales bacterium Strain LB-30, isolated from soil.</title>
        <authorList>
            <person name="Liu B."/>
        </authorList>
    </citation>
    <scope>NUCLEOTIDE SEQUENCE</scope>
    <source>
        <strain evidence="4">LB-30</strain>
    </source>
</reference>
<accession>A0ABT8F867</accession>
<dbReference type="Gene3D" id="1.50.10.140">
    <property type="match status" value="1"/>
</dbReference>
<dbReference type="Pfam" id="PF10091">
    <property type="entry name" value="Glycoamylase"/>
    <property type="match status" value="1"/>
</dbReference>
<name>A0ABT8F867_9BACT</name>
<sequence length="658" mass="73285">MRSSFFYLFLFLLLACKQKPEEPRAGQLQLRSVSLGTFPLSLSADVTTEGAPKDQAIVIRFNSPLDTGSVPTAISLMKGETPTSVRVEYLDNNQTVSLLPQENLPGNTTFTLFISDALRGINQETFPGLQLSFQTEADVLRLLSLTIDEQEALQANRVQNISLQPQLSLYFSAPVAPESVNAQSLRLVSAQGQSIPLNMALSEDARTVSLSTDQALLDWNKYTLFALTGIEGQNEEIFEGLNLPFYTQGSDTPKFPLIDDESLLTLVQERTFAYFWDFAHPHSGLARERNTSGNTVTIGGSGFGLMALIVGIERNFITRAEGIARWEKIVTFLGTADRHHGVWPHWMDGNTGATIPFSTNDNGGDLVETAFMAQGLITVRQYLNPNEATESALIDAINNLLNTIEWDWYTREGQNVLYWHWSPTVGWAMNMPIRGHNETLITYVLAASSTTHGIAPSVYHEGYARNGGIQNGNSFYDITLPLGEDRGGPLFFTHYSFLGLDPRNLSDDYANYWEQNRNHTLINRAYCIDNPQDFVGYSEQSWGLTASDNPEGYSAHAPNNDQGVITPTAALSSFPYTPEESMQALHFFYYGIGDRLWGEYGFYDAYDLTEGWVADSYLAIDQGPIIIMIENHRTGLLWDLFMSAPEVQNGLSTLNFSY</sequence>
<evidence type="ECO:0000313" key="4">
    <source>
        <dbReference type="EMBL" id="MDN4166635.1"/>
    </source>
</evidence>